<feature type="domain" description="ABC transporter" evidence="7">
    <location>
        <begin position="1"/>
        <end position="233"/>
    </location>
</feature>
<keyword evidence="3" id="KW-0547">Nucleotide-binding</keyword>
<evidence type="ECO:0000259" key="7">
    <source>
        <dbReference type="PROSITE" id="PS50893"/>
    </source>
</evidence>
<evidence type="ECO:0000256" key="6">
    <source>
        <dbReference type="ARBA" id="ARBA00037066"/>
    </source>
</evidence>
<keyword evidence="2" id="KW-1003">Cell membrane</keyword>
<dbReference type="STRING" id="1547922.ISF6_4248"/>
<dbReference type="Gene3D" id="3.40.50.300">
    <property type="entry name" value="P-loop containing nucleotide triphosphate hydrolases"/>
    <property type="match status" value="1"/>
</dbReference>
<keyword evidence="5" id="KW-1278">Translocase</keyword>
<gene>
    <name evidence="8" type="ORF">ISF6_4248</name>
</gene>
<sequence length="254" mass="26728">MGGATLRLGALALGPFDLALEAGERVALVGPSGAGKSSLLRLMAGERAPSVGEVRLDGVPLGRWRPAALARRRAVLPQQQAVAFAMPVDLVVQLGRHAVEPDPAGARIVNEALAAAQASHLAGRRVDTLSGGEQARVHLARTLAQLWDVEGGLLLVDEPLAALDPGLQLDLLDALQRFAAARGHALVAIVHDLNQALDGFDRLWLLDGGQLTDDLPADRDALPALERLFGVVLQAVPCAGRCGVLVRRRMELLA</sequence>
<dbReference type="InterPro" id="IPR027417">
    <property type="entry name" value="P-loop_NTPase"/>
</dbReference>
<dbReference type="EMBL" id="BBYR01000065">
    <property type="protein sequence ID" value="GAP38054.1"/>
    <property type="molecule type" value="Genomic_DNA"/>
</dbReference>
<dbReference type="InterPro" id="IPR003593">
    <property type="entry name" value="AAA+_ATPase"/>
</dbReference>
<evidence type="ECO:0000256" key="3">
    <source>
        <dbReference type="ARBA" id="ARBA00022741"/>
    </source>
</evidence>
<name>A0A0K8P676_PISS1</name>
<dbReference type="GO" id="GO:0016887">
    <property type="term" value="F:ATP hydrolysis activity"/>
    <property type="evidence" value="ECO:0007669"/>
    <property type="project" value="InterPro"/>
</dbReference>
<accession>A0A0K8P676</accession>
<dbReference type="PROSITE" id="PS50893">
    <property type="entry name" value="ABC_TRANSPORTER_2"/>
    <property type="match status" value="1"/>
</dbReference>
<dbReference type="PANTHER" id="PTHR42794:SF1">
    <property type="entry name" value="HEMIN IMPORT ATP-BINDING PROTEIN HMUV"/>
    <property type="match status" value="1"/>
</dbReference>
<keyword evidence="2" id="KW-0472">Membrane</keyword>
<evidence type="ECO:0000256" key="1">
    <source>
        <dbReference type="ARBA" id="ARBA00022448"/>
    </source>
</evidence>
<dbReference type="SUPFAM" id="SSF52540">
    <property type="entry name" value="P-loop containing nucleoside triphosphate hydrolases"/>
    <property type="match status" value="1"/>
</dbReference>
<dbReference type="PANTHER" id="PTHR42794">
    <property type="entry name" value="HEMIN IMPORT ATP-BINDING PROTEIN HMUV"/>
    <property type="match status" value="1"/>
</dbReference>
<keyword evidence="1" id="KW-0813">Transport</keyword>
<evidence type="ECO:0000313" key="8">
    <source>
        <dbReference type="EMBL" id="GAP38054.1"/>
    </source>
</evidence>
<reference evidence="9" key="1">
    <citation type="submission" date="2015-07" db="EMBL/GenBank/DDBJ databases">
        <title>Discovery of a poly(ethylene terephthalate assimilation.</title>
        <authorList>
            <person name="Yoshida S."/>
            <person name="Hiraga K."/>
            <person name="Takehana T."/>
            <person name="Taniguchi I."/>
            <person name="Yamaji H."/>
            <person name="Maeda Y."/>
            <person name="Toyohara K."/>
            <person name="Miyamoto K."/>
            <person name="Kimura Y."/>
            <person name="Oda K."/>
        </authorList>
    </citation>
    <scope>NUCLEOTIDE SEQUENCE [LARGE SCALE GENOMIC DNA]</scope>
    <source>
        <strain evidence="9">NBRC 110686 / TISTR 2288 / 201-F6</strain>
    </source>
</reference>
<comment type="caution">
    <text evidence="8">The sequence shown here is derived from an EMBL/GenBank/DDBJ whole genome shotgun (WGS) entry which is preliminary data.</text>
</comment>
<organism evidence="8 9">
    <name type="scientific">Piscinibacter sakaiensis</name>
    <name type="common">Ideonella sakaiensis</name>
    <dbReference type="NCBI Taxonomy" id="1547922"/>
    <lineage>
        <taxon>Bacteria</taxon>
        <taxon>Pseudomonadati</taxon>
        <taxon>Pseudomonadota</taxon>
        <taxon>Betaproteobacteria</taxon>
        <taxon>Burkholderiales</taxon>
        <taxon>Sphaerotilaceae</taxon>
        <taxon>Piscinibacter</taxon>
    </lineage>
</organism>
<keyword evidence="4" id="KW-0067">ATP-binding</keyword>
<comment type="function">
    <text evidence="6">Part of the ABC transporter complex HmuTUV involved in hemin import. Responsible for energy coupling to the transport system.</text>
</comment>
<dbReference type="Pfam" id="PF00005">
    <property type="entry name" value="ABC_tran"/>
    <property type="match status" value="1"/>
</dbReference>
<dbReference type="RefSeq" id="WP_197284744.1">
    <property type="nucleotide sequence ID" value="NZ_BBYR01000065.1"/>
</dbReference>
<evidence type="ECO:0000313" key="9">
    <source>
        <dbReference type="Proteomes" id="UP000037660"/>
    </source>
</evidence>
<dbReference type="InterPro" id="IPR003439">
    <property type="entry name" value="ABC_transporter-like_ATP-bd"/>
</dbReference>
<dbReference type="Proteomes" id="UP000037660">
    <property type="component" value="Unassembled WGS sequence"/>
</dbReference>
<dbReference type="AlphaFoldDB" id="A0A0K8P676"/>
<evidence type="ECO:0000256" key="4">
    <source>
        <dbReference type="ARBA" id="ARBA00022840"/>
    </source>
</evidence>
<reference evidence="8 9" key="2">
    <citation type="journal article" date="2016" name="Science">
        <title>A bacterium that degrades and assimilates poly(ethylene terephthalate).</title>
        <authorList>
            <person name="Yoshida S."/>
            <person name="Hiraga K."/>
            <person name="Takehana T."/>
            <person name="Taniguchi I."/>
            <person name="Yamaji H."/>
            <person name="Maeda Y."/>
            <person name="Toyohara K."/>
            <person name="Miyamoto K."/>
            <person name="Kimura Y."/>
            <person name="Oda K."/>
        </authorList>
    </citation>
    <scope>NUCLEOTIDE SEQUENCE [LARGE SCALE GENOMIC DNA]</scope>
    <source>
        <strain evidence="9">NBRC 110686 / TISTR 2288 / 201-F6</strain>
    </source>
</reference>
<dbReference type="SMART" id="SM00382">
    <property type="entry name" value="AAA"/>
    <property type="match status" value="1"/>
</dbReference>
<proteinExistence type="predicted"/>
<protein>
    <submittedName>
        <fullName evidence="8">ABC-type hemin transport system, ATPase component</fullName>
    </submittedName>
</protein>
<dbReference type="GO" id="GO:0005524">
    <property type="term" value="F:ATP binding"/>
    <property type="evidence" value="ECO:0007669"/>
    <property type="project" value="UniProtKB-KW"/>
</dbReference>
<keyword evidence="9" id="KW-1185">Reference proteome</keyword>
<evidence type="ECO:0000256" key="5">
    <source>
        <dbReference type="ARBA" id="ARBA00022967"/>
    </source>
</evidence>
<evidence type="ECO:0000256" key="2">
    <source>
        <dbReference type="ARBA" id="ARBA00022475"/>
    </source>
</evidence>